<evidence type="ECO:0008006" key="3">
    <source>
        <dbReference type="Google" id="ProtNLM"/>
    </source>
</evidence>
<name>A0A9W9FIS5_9EURO</name>
<reference evidence="1" key="2">
    <citation type="journal article" date="2023" name="IMA Fungus">
        <title>Comparative genomic study of the Penicillium genus elucidates a diverse pangenome and 15 lateral gene transfer events.</title>
        <authorList>
            <person name="Petersen C."/>
            <person name="Sorensen T."/>
            <person name="Nielsen M.R."/>
            <person name="Sondergaard T.E."/>
            <person name="Sorensen J.L."/>
            <person name="Fitzpatrick D.A."/>
            <person name="Frisvad J.C."/>
            <person name="Nielsen K.L."/>
        </authorList>
    </citation>
    <scope>NUCLEOTIDE SEQUENCE</scope>
    <source>
        <strain evidence="1">IBT 30069</strain>
    </source>
</reference>
<dbReference type="EMBL" id="JAPQKH010000004">
    <property type="protein sequence ID" value="KAJ5100988.1"/>
    <property type="molecule type" value="Genomic_DNA"/>
</dbReference>
<proteinExistence type="predicted"/>
<comment type="caution">
    <text evidence="1">The sequence shown here is derived from an EMBL/GenBank/DDBJ whole genome shotgun (WGS) entry which is preliminary data.</text>
</comment>
<organism evidence="1 2">
    <name type="scientific">Penicillium angulare</name>
    <dbReference type="NCBI Taxonomy" id="116970"/>
    <lineage>
        <taxon>Eukaryota</taxon>
        <taxon>Fungi</taxon>
        <taxon>Dikarya</taxon>
        <taxon>Ascomycota</taxon>
        <taxon>Pezizomycotina</taxon>
        <taxon>Eurotiomycetes</taxon>
        <taxon>Eurotiomycetidae</taxon>
        <taxon>Eurotiales</taxon>
        <taxon>Aspergillaceae</taxon>
        <taxon>Penicillium</taxon>
    </lineage>
</organism>
<protein>
    <recommendedName>
        <fullName evidence="3">RING-CH-type domain-containing protein</fullName>
    </recommendedName>
</protein>
<accession>A0A9W9FIS5</accession>
<dbReference type="AlphaFoldDB" id="A0A9W9FIS5"/>
<reference evidence="1" key="1">
    <citation type="submission" date="2022-11" db="EMBL/GenBank/DDBJ databases">
        <authorList>
            <person name="Petersen C."/>
        </authorList>
    </citation>
    <scope>NUCLEOTIDE SEQUENCE</scope>
    <source>
        <strain evidence="1">IBT 30069</strain>
    </source>
</reference>
<sequence>MVYRCSKSTACDAEVISISHPVTIYKAGARTPPRTAPIRLALRSSSKKFDAARDFVGFLRVWGRGRNLDERPGEISINSRAQAESQLAHASTTSMQELNGEDMADQVSYENRAGSVSADAVDHPELNHLTDPLESAASTLTSRIQPKRLGVEVRRLEIATDVDDIYCIFCLAENGDPTDENVILQCQRCQALSHLGCMEKWLKQCRPGIQESCCIWLVY</sequence>
<keyword evidence="2" id="KW-1185">Reference proteome</keyword>
<evidence type="ECO:0000313" key="2">
    <source>
        <dbReference type="Proteomes" id="UP001149165"/>
    </source>
</evidence>
<dbReference type="Proteomes" id="UP001149165">
    <property type="component" value="Unassembled WGS sequence"/>
</dbReference>
<dbReference type="OrthoDB" id="4340602at2759"/>
<gene>
    <name evidence="1" type="ORF">N7456_007040</name>
</gene>
<evidence type="ECO:0000313" key="1">
    <source>
        <dbReference type="EMBL" id="KAJ5100988.1"/>
    </source>
</evidence>